<sequence>ELVTYQQSCKKCLSVIDKNHQIILKSLDTSKNLKHLDTSLLERRITELQASSQ</sequence>
<proteinExistence type="predicted"/>
<reference evidence="1 2" key="1">
    <citation type="submission" date="2024-05" db="EMBL/GenBank/DDBJ databases">
        <title>Genome sequencing and assembly of Indian major carp, Cirrhinus mrigala (Hamilton, 1822).</title>
        <authorList>
            <person name="Mohindra V."/>
            <person name="Chowdhury L.M."/>
            <person name="Lal K."/>
            <person name="Jena J.K."/>
        </authorList>
    </citation>
    <scope>NUCLEOTIDE SEQUENCE [LARGE SCALE GENOMIC DNA]</scope>
    <source>
        <strain evidence="1">CM1030</strain>
        <tissue evidence="1">Blood</tissue>
    </source>
</reference>
<name>A0ABD0P9E8_CIRMR</name>
<dbReference type="AlphaFoldDB" id="A0ABD0P9E8"/>
<comment type="caution">
    <text evidence="1">The sequence shown here is derived from an EMBL/GenBank/DDBJ whole genome shotgun (WGS) entry which is preliminary data.</text>
</comment>
<protein>
    <submittedName>
        <fullName evidence="1">Uncharacterized protein</fullName>
    </submittedName>
</protein>
<dbReference type="Proteomes" id="UP001529510">
    <property type="component" value="Unassembled WGS sequence"/>
</dbReference>
<accession>A0ABD0P9E8</accession>
<evidence type="ECO:0000313" key="2">
    <source>
        <dbReference type="Proteomes" id="UP001529510"/>
    </source>
</evidence>
<dbReference type="EMBL" id="JAMKFB020000017">
    <property type="protein sequence ID" value="KAL0169683.1"/>
    <property type="molecule type" value="Genomic_DNA"/>
</dbReference>
<organism evidence="1 2">
    <name type="scientific">Cirrhinus mrigala</name>
    <name type="common">Mrigala</name>
    <dbReference type="NCBI Taxonomy" id="683832"/>
    <lineage>
        <taxon>Eukaryota</taxon>
        <taxon>Metazoa</taxon>
        <taxon>Chordata</taxon>
        <taxon>Craniata</taxon>
        <taxon>Vertebrata</taxon>
        <taxon>Euteleostomi</taxon>
        <taxon>Actinopterygii</taxon>
        <taxon>Neopterygii</taxon>
        <taxon>Teleostei</taxon>
        <taxon>Ostariophysi</taxon>
        <taxon>Cypriniformes</taxon>
        <taxon>Cyprinidae</taxon>
        <taxon>Labeoninae</taxon>
        <taxon>Labeonini</taxon>
        <taxon>Cirrhinus</taxon>
    </lineage>
</organism>
<keyword evidence="2" id="KW-1185">Reference proteome</keyword>
<gene>
    <name evidence="1" type="ORF">M9458_034279</name>
</gene>
<feature type="non-terminal residue" evidence="1">
    <location>
        <position position="53"/>
    </location>
</feature>
<feature type="non-terminal residue" evidence="1">
    <location>
        <position position="1"/>
    </location>
</feature>
<evidence type="ECO:0000313" key="1">
    <source>
        <dbReference type="EMBL" id="KAL0169683.1"/>
    </source>
</evidence>